<gene>
    <name evidence="5" type="ORF">J2739_000746</name>
</gene>
<reference evidence="5 6" key="1">
    <citation type="submission" date="2023-07" db="EMBL/GenBank/DDBJ databases">
        <title>Sorghum-associated microbial communities from plants grown in Nebraska, USA.</title>
        <authorList>
            <person name="Schachtman D."/>
        </authorList>
    </citation>
    <scope>NUCLEOTIDE SEQUENCE [LARGE SCALE GENOMIC DNA]</scope>
    <source>
        <strain evidence="5 6">DS1781</strain>
    </source>
</reference>
<dbReference type="InterPro" id="IPR015813">
    <property type="entry name" value="Pyrv/PenolPyrv_kinase-like_dom"/>
</dbReference>
<protein>
    <submittedName>
        <fullName evidence="5">4-hydroxy-2-oxoheptanedioate aldolase</fullName>
        <ecNumber evidence="5">4.1.2.52</ecNumber>
    </submittedName>
</protein>
<dbReference type="RefSeq" id="WP_309898630.1">
    <property type="nucleotide sequence ID" value="NZ_JAVDRF010000001.1"/>
</dbReference>
<evidence type="ECO:0000313" key="6">
    <source>
        <dbReference type="Proteomes" id="UP001184230"/>
    </source>
</evidence>
<proteinExistence type="inferred from homology"/>
<feature type="domain" description="HpcH/HpaI aldolase/citrate lyase" evidence="4">
    <location>
        <begin position="20"/>
        <end position="239"/>
    </location>
</feature>
<keyword evidence="3 5" id="KW-0456">Lyase</keyword>
<evidence type="ECO:0000256" key="3">
    <source>
        <dbReference type="ARBA" id="ARBA00023239"/>
    </source>
</evidence>
<dbReference type="SUPFAM" id="SSF51621">
    <property type="entry name" value="Phosphoenolpyruvate/pyruvate domain"/>
    <property type="match status" value="1"/>
</dbReference>
<dbReference type="EC" id="4.1.2.52" evidence="5"/>
<comment type="caution">
    <text evidence="5">The sequence shown here is derived from an EMBL/GenBank/DDBJ whole genome shotgun (WGS) entry which is preliminary data.</text>
</comment>
<sequence>MRENRLRTLWKSGGAAVNGWLAIPNGFSAETMAHQGWDSLTIDLQHGVVDYQAMVGMLQAISTTDTVPVVRVPWLEPGALMKALDAGAYGVICPMVNTREDAQRLVAWTHYAPRGTRSFGPVRALLYGGADYPQHANDTIVSFAMIETAQALDNLDAILSVEGLDAVYIGPSDLSLALGCRPAFDDVDPPVEQAIDHILARAKAHGLVAGIHNGRPDVALARIAKGFQFVTVSSDARLMAAGAQQTLAAMRTAPAATPSSSTY</sequence>
<comment type="similarity">
    <text evidence="1">Belongs to the HpcH/HpaI aldolase family.</text>
</comment>
<dbReference type="InterPro" id="IPR050251">
    <property type="entry name" value="HpcH-HpaI_aldolase"/>
</dbReference>
<name>A0ABU1NA95_9BURK</name>
<evidence type="ECO:0000313" key="5">
    <source>
        <dbReference type="EMBL" id="MDR6534986.1"/>
    </source>
</evidence>
<evidence type="ECO:0000256" key="2">
    <source>
        <dbReference type="ARBA" id="ARBA00022723"/>
    </source>
</evidence>
<dbReference type="InterPro" id="IPR040442">
    <property type="entry name" value="Pyrv_kinase-like_dom_sf"/>
</dbReference>
<accession>A0ABU1NA95</accession>
<dbReference type="GO" id="GO:0016829">
    <property type="term" value="F:lyase activity"/>
    <property type="evidence" value="ECO:0007669"/>
    <property type="project" value="UniProtKB-KW"/>
</dbReference>
<keyword evidence="6" id="KW-1185">Reference proteome</keyword>
<evidence type="ECO:0000259" key="4">
    <source>
        <dbReference type="Pfam" id="PF03328"/>
    </source>
</evidence>
<dbReference type="PANTHER" id="PTHR30502">
    <property type="entry name" value="2-KETO-3-DEOXY-L-RHAMNONATE ALDOLASE"/>
    <property type="match status" value="1"/>
</dbReference>
<dbReference type="EMBL" id="JAVDRF010000001">
    <property type="protein sequence ID" value="MDR6534986.1"/>
    <property type="molecule type" value="Genomic_DNA"/>
</dbReference>
<organism evidence="5 6">
    <name type="scientific">Variovorax soli</name>
    <dbReference type="NCBI Taxonomy" id="376815"/>
    <lineage>
        <taxon>Bacteria</taxon>
        <taxon>Pseudomonadati</taxon>
        <taxon>Pseudomonadota</taxon>
        <taxon>Betaproteobacteria</taxon>
        <taxon>Burkholderiales</taxon>
        <taxon>Comamonadaceae</taxon>
        <taxon>Variovorax</taxon>
    </lineage>
</organism>
<keyword evidence="2" id="KW-0479">Metal-binding</keyword>
<dbReference type="Gene3D" id="3.20.20.60">
    <property type="entry name" value="Phosphoenolpyruvate-binding domains"/>
    <property type="match status" value="1"/>
</dbReference>
<dbReference type="Pfam" id="PF03328">
    <property type="entry name" value="HpcH_HpaI"/>
    <property type="match status" value="1"/>
</dbReference>
<dbReference type="Proteomes" id="UP001184230">
    <property type="component" value="Unassembled WGS sequence"/>
</dbReference>
<dbReference type="InterPro" id="IPR005000">
    <property type="entry name" value="Aldolase/citrate-lyase_domain"/>
</dbReference>
<dbReference type="PANTHER" id="PTHR30502:SF0">
    <property type="entry name" value="PHOSPHOENOLPYRUVATE CARBOXYLASE FAMILY PROTEIN"/>
    <property type="match status" value="1"/>
</dbReference>
<evidence type="ECO:0000256" key="1">
    <source>
        <dbReference type="ARBA" id="ARBA00005568"/>
    </source>
</evidence>